<evidence type="ECO:0000313" key="2">
    <source>
        <dbReference type="Proteomes" id="UP000734854"/>
    </source>
</evidence>
<keyword evidence="2" id="KW-1185">Reference proteome</keyword>
<dbReference type="EMBL" id="JACMSC010000010">
    <property type="protein sequence ID" value="KAG6504234.1"/>
    <property type="molecule type" value="Genomic_DNA"/>
</dbReference>
<dbReference type="AlphaFoldDB" id="A0A8J5L2G1"/>
<dbReference type="PANTHER" id="PTHR36885:SF2">
    <property type="entry name" value="DUF4378 DOMAIN-CONTAINING PROTEIN"/>
    <property type="match status" value="1"/>
</dbReference>
<gene>
    <name evidence="1" type="ORF">ZIOFF_036565</name>
</gene>
<organism evidence="1 2">
    <name type="scientific">Zingiber officinale</name>
    <name type="common">Ginger</name>
    <name type="synonym">Amomum zingiber</name>
    <dbReference type="NCBI Taxonomy" id="94328"/>
    <lineage>
        <taxon>Eukaryota</taxon>
        <taxon>Viridiplantae</taxon>
        <taxon>Streptophyta</taxon>
        <taxon>Embryophyta</taxon>
        <taxon>Tracheophyta</taxon>
        <taxon>Spermatophyta</taxon>
        <taxon>Magnoliopsida</taxon>
        <taxon>Liliopsida</taxon>
        <taxon>Zingiberales</taxon>
        <taxon>Zingiberaceae</taxon>
        <taxon>Zingiber</taxon>
    </lineage>
</organism>
<name>A0A8J5L2G1_ZINOF</name>
<dbReference type="PANTHER" id="PTHR36885">
    <property type="entry name" value="EXPRESSED PROTEIN"/>
    <property type="match status" value="1"/>
</dbReference>
<protein>
    <submittedName>
        <fullName evidence="1">Uncharacterized protein</fullName>
    </submittedName>
</protein>
<proteinExistence type="predicted"/>
<sequence length="204" mass="23618">MAHPSRSAPGGIRRLSELLAEQQEPFLLDIYLLEKGRPERSSSASVCWSVLNASLGLRRRSSRFQLLKRKLTELLHHVRPWSWDSNKRIFLCSPPSSSPVSVLDLHSPEEHSPLHLIATYSPVFYTFTKSRKQLDERKKLVLNPELYGKTQQEFASLITSIRREWYELHPHVKEIGIHVEEAIFEEIREDAISEMIDFCSRTLG</sequence>
<evidence type="ECO:0000313" key="1">
    <source>
        <dbReference type="EMBL" id="KAG6504234.1"/>
    </source>
</evidence>
<comment type="caution">
    <text evidence="1">The sequence shown here is derived from an EMBL/GenBank/DDBJ whole genome shotgun (WGS) entry which is preliminary data.</text>
</comment>
<accession>A0A8J5L2G1</accession>
<reference evidence="1 2" key="1">
    <citation type="submission" date="2020-08" db="EMBL/GenBank/DDBJ databases">
        <title>Plant Genome Project.</title>
        <authorList>
            <person name="Zhang R.-G."/>
        </authorList>
    </citation>
    <scope>NUCLEOTIDE SEQUENCE [LARGE SCALE GENOMIC DNA]</scope>
    <source>
        <tissue evidence="1">Rhizome</tissue>
    </source>
</reference>
<dbReference type="Proteomes" id="UP000734854">
    <property type="component" value="Unassembled WGS sequence"/>
</dbReference>